<evidence type="ECO:0000256" key="1">
    <source>
        <dbReference type="SAM" id="MobiDB-lite"/>
    </source>
</evidence>
<protein>
    <submittedName>
        <fullName evidence="4">ENTH domain-containing protein</fullName>
    </submittedName>
</protein>
<dbReference type="GO" id="GO:0006897">
    <property type="term" value="P:endocytosis"/>
    <property type="evidence" value="ECO:0007669"/>
    <property type="project" value="TreeGrafter"/>
</dbReference>
<dbReference type="PANTHER" id="PTHR12276">
    <property type="entry name" value="EPSIN/ENT-RELATED"/>
    <property type="match status" value="1"/>
</dbReference>
<dbReference type="OrthoDB" id="159449at2759"/>
<accession>A0A8H6XYC2</accession>
<dbReference type="GO" id="GO:0005543">
    <property type="term" value="F:phospholipid binding"/>
    <property type="evidence" value="ECO:0007669"/>
    <property type="project" value="TreeGrafter"/>
</dbReference>
<dbReference type="SUPFAM" id="SSF50044">
    <property type="entry name" value="SH3-domain"/>
    <property type="match status" value="1"/>
</dbReference>
<feature type="region of interest" description="Disordered" evidence="1">
    <location>
        <begin position="221"/>
        <end position="287"/>
    </location>
</feature>
<dbReference type="EMBL" id="JACAZI010000011">
    <property type="protein sequence ID" value="KAF7348455.1"/>
    <property type="molecule type" value="Genomic_DNA"/>
</dbReference>
<feature type="compositionally biased region" description="Low complexity" evidence="1">
    <location>
        <begin position="259"/>
        <end position="287"/>
    </location>
</feature>
<reference evidence="4" key="1">
    <citation type="submission" date="2020-05" db="EMBL/GenBank/DDBJ databases">
        <title>Mycena genomes resolve the evolution of fungal bioluminescence.</title>
        <authorList>
            <person name="Tsai I.J."/>
        </authorList>
    </citation>
    <scope>NUCLEOTIDE SEQUENCE</scope>
    <source>
        <strain evidence="4">CCC161011</strain>
    </source>
</reference>
<evidence type="ECO:0000313" key="5">
    <source>
        <dbReference type="Proteomes" id="UP000620124"/>
    </source>
</evidence>
<feature type="region of interest" description="Disordered" evidence="1">
    <location>
        <begin position="134"/>
        <end position="168"/>
    </location>
</feature>
<dbReference type="PANTHER" id="PTHR12276:SF110">
    <property type="entry name" value="EPSIN-1-RELATED"/>
    <property type="match status" value="1"/>
</dbReference>
<dbReference type="GO" id="GO:0030125">
    <property type="term" value="C:clathrin vesicle coat"/>
    <property type="evidence" value="ECO:0007669"/>
    <property type="project" value="TreeGrafter"/>
</dbReference>
<gene>
    <name evidence="4" type="ORF">MVEN_01362500</name>
</gene>
<dbReference type="GO" id="GO:0030276">
    <property type="term" value="F:clathrin binding"/>
    <property type="evidence" value="ECO:0007669"/>
    <property type="project" value="TreeGrafter"/>
</dbReference>
<dbReference type="Pfam" id="PF07714">
    <property type="entry name" value="PK_Tyr_Ser-Thr"/>
    <property type="match status" value="1"/>
</dbReference>
<feature type="domain" description="ENTH" evidence="3">
    <location>
        <begin position="12"/>
        <end position="147"/>
    </location>
</feature>
<comment type="caution">
    <text evidence="4">The sequence shown here is derived from an EMBL/GenBank/DDBJ whole genome shotgun (WGS) entry which is preliminary data.</text>
</comment>
<dbReference type="InterPro" id="IPR011009">
    <property type="entry name" value="Kinase-like_dom_sf"/>
</dbReference>
<organism evidence="4 5">
    <name type="scientific">Mycena venus</name>
    <dbReference type="NCBI Taxonomy" id="2733690"/>
    <lineage>
        <taxon>Eukaryota</taxon>
        <taxon>Fungi</taxon>
        <taxon>Dikarya</taxon>
        <taxon>Basidiomycota</taxon>
        <taxon>Agaricomycotina</taxon>
        <taxon>Agaricomycetes</taxon>
        <taxon>Agaricomycetidae</taxon>
        <taxon>Agaricales</taxon>
        <taxon>Marasmiineae</taxon>
        <taxon>Mycenaceae</taxon>
        <taxon>Mycena</taxon>
    </lineage>
</organism>
<dbReference type="SUPFAM" id="SSF56112">
    <property type="entry name" value="Protein kinase-like (PK-like)"/>
    <property type="match status" value="1"/>
</dbReference>
<name>A0A8H6XYC2_9AGAR</name>
<dbReference type="InterPro" id="IPR008942">
    <property type="entry name" value="ENTH_VHS"/>
</dbReference>
<dbReference type="InterPro" id="IPR000719">
    <property type="entry name" value="Prot_kinase_dom"/>
</dbReference>
<dbReference type="PROSITE" id="PS50011">
    <property type="entry name" value="PROTEIN_KINASE_DOM"/>
    <property type="match status" value="1"/>
</dbReference>
<proteinExistence type="predicted"/>
<keyword evidence="5" id="KW-1185">Reference proteome</keyword>
<dbReference type="GO" id="GO:0007015">
    <property type="term" value="P:actin filament organization"/>
    <property type="evidence" value="ECO:0007669"/>
    <property type="project" value="TreeGrafter"/>
</dbReference>
<dbReference type="InterPro" id="IPR013809">
    <property type="entry name" value="ENTH"/>
</dbReference>
<dbReference type="Gene3D" id="1.25.40.90">
    <property type="match status" value="1"/>
</dbReference>
<evidence type="ECO:0000313" key="4">
    <source>
        <dbReference type="EMBL" id="KAF7348455.1"/>
    </source>
</evidence>
<dbReference type="AlphaFoldDB" id="A0A8H6XYC2"/>
<dbReference type="GO" id="GO:0005768">
    <property type="term" value="C:endosome"/>
    <property type="evidence" value="ECO:0007669"/>
    <property type="project" value="TreeGrafter"/>
</dbReference>
<dbReference type="Gene3D" id="1.10.510.10">
    <property type="entry name" value="Transferase(Phosphotransferase) domain 1"/>
    <property type="match status" value="1"/>
</dbReference>
<sequence length="681" mass="77087">MQYYGKGAIRQIKNRRYSDTQAKVRDATSNDPWGPSGTQMNEIAQMTYNQGDFVEIMEMLDKRLNDKGKNWRHVFKSLTLLDYLLHQGSENVIIYFKDNLIGGGDVRTKAKDITSLLQDEGRLRTERRARASMRERMVKGPGEKGEFDAAARGDENSLQRDGGRQSEEMREAIVATTASLRQKQLAAEPKDLDELRKEQARMLMEYNRLREEQIRAREIEDIVSSNPRTPDATIDPALQSASITAHRPDVQGPLLRLRPPSSAANPEAPEPSDTSSTAESPPASPAEHIADRTTLPAELAQWRHFAEKGGIGKCTAISDCLEVESQDLMFLKNDEIVVLAKFPDENLFFGYCDGVVGRFHADDVHFHPQPLDNINGLLASWERRRPLLEMTKMDYPILSSAELHEKLEYVEAQIGTFLIHILNSQDDWCAAQRLQASDAQSFIDAVQDVLDRGMLPDAKCRSKARRLVQKISEAGEQLPTSLFITGVDDRDEHPTFGGGFGDVYRASYQGRMVALKRIRIFTADSTTYRNRLQFCKEALVWQGLRHRFILPLLGIDRETFSPSFCMVSPWMKYGTVLKYLRDRGRGDVDRFLVEIAQGLDYLHSINIVHDLSYNTLTLTQTDYAVLRTIFHVEISPVIWPLTLVYPASAVARIHSVCCRHCYHLLLLAVALLLRLSAVFSS</sequence>
<dbReference type="Proteomes" id="UP000620124">
    <property type="component" value="Unassembled WGS sequence"/>
</dbReference>
<evidence type="ECO:0000259" key="3">
    <source>
        <dbReference type="PROSITE" id="PS50942"/>
    </source>
</evidence>
<dbReference type="GO" id="GO:0005886">
    <property type="term" value="C:plasma membrane"/>
    <property type="evidence" value="ECO:0007669"/>
    <property type="project" value="TreeGrafter"/>
</dbReference>
<dbReference type="GO" id="GO:0004672">
    <property type="term" value="F:protein kinase activity"/>
    <property type="evidence" value="ECO:0007669"/>
    <property type="project" value="InterPro"/>
</dbReference>
<dbReference type="PROSITE" id="PS50942">
    <property type="entry name" value="ENTH"/>
    <property type="match status" value="1"/>
</dbReference>
<dbReference type="GO" id="GO:0005524">
    <property type="term" value="F:ATP binding"/>
    <property type="evidence" value="ECO:0007669"/>
    <property type="project" value="InterPro"/>
</dbReference>
<feature type="domain" description="Protein kinase" evidence="2">
    <location>
        <begin position="489"/>
        <end position="681"/>
    </location>
</feature>
<dbReference type="InterPro" id="IPR001245">
    <property type="entry name" value="Ser-Thr/Tyr_kinase_cat_dom"/>
</dbReference>
<dbReference type="SUPFAM" id="SSF48464">
    <property type="entry name" value="ENTH/VHS domain"/>
    <property type="match status" value="1"/>
</dbReference>
<evidence type="ECO:0000259" key="2">
    <source>
        <dbReference type="PROSITE" id="PS50011"/>
    </source>
</evidence>
<dbReference type="InterPro" id="IPR036028">
    <property type="entry name" value="SH3-like_dom_sf"/>
</dbReference>
<dbReference type="Pfam" id="PF01417">
    <property type="entry name" value="ENTH"/>
    <property type="match status" value="1"/>
</dbReference>
<dbReference type="SMART" id="SM00273">
    <property type="entry name" value="ENTH"/>
    <property type="match status" value="1"/>
</dbReference>